<dbReference type="GO" id="GO:0006351">
    <property type="term" value="P:DNA-templated transcription"/>
    <property type="evidence" value="ECO:0007669"/>
    <property type="project" value="UniProtKB-UniRule"/>
</dbReference>
<comment type="caution">
    <text evidence="16">The sequence shown here is derived from an EMBL/GenBank/DDBJ whole genome shotgun (WGS) entry which is preliminary data.</text>
</comment>
<dbReference type="GO" id="GO:0000428">
    <property type="term" value="C:DNA-directed RNA polymerase complex"/>
    <property type="evidence" value="ECO:0007669"/>
    <property type="project" value="UniProtKB-KW"/>
</dbReference>
<dbReference type="Pfam" id="PF04565">
    <property type="entry name" value="RNA_pol_Rpb2_3"/>
    <property type="match status" value="1"/>
</dbReference>
<accession>A0AAI9F0Y4</accession>
<sequence length="1379" mass="157330">MLNQLKSANRLRLDFSKIPQILDIPNLLHLQQNSFKDFINIEEPEKSGIHKVFKSMFPITDAQNRITLEYVGIEFKKPKYTVRECMEKGLTYSIPIKIKVRLIVHERDEKTGEKIGIKDIKEQTLFIRDIPLMTERTSFIINGVERVIVNQLHRSPGVIFKQEEAQNSNKLLYSAQIIPDRGSWVYFEYDVKDVLYVRVNKRRKVPVTILLRAMDYSKEDILKLFYPILDIIVKNGKFLMPSTQLEAGKLDYDLKDEDGNIIIPAGKRITRRKLKEIQEKYEFVEYPLELLFDRHLAEPIYDPLTGEVLFDTLTILNEVKLKKIVESQINEFKIVNDLADGVDDGILRAFHQDIETLKILKQTEGIENENDLARIRIYKVMRPGEPATPQTAKELFDKLFFDPERYDLTKVGRMKMNHKLGLNVPDDVTVLTYQDIIKTIQYLIGVRNGIGQIDDRDHLGNRRIRSIGELLANKLQDGLAKMQKTIKDKMTTITNVNELLPMDLVNTKLVTTTILDFFATGQLSQFMDQTNPLSEVAHKRRLSALGEGGVTRERAGFEIRDVHPSHYGRICPIETPEGQNIGLVNTLSTYAKVNEFGFIEAPYRVVKDGRVTDEIVYLTATQEEEKVIAPASVKIDEQTGEIIDDLIEARKDGEIVLVDKKEVDLYDLNPKMIVGVGASLIPFLEHDDANRALMGSNMQRQGVPLLRSEAPIVGTGIEKYVARDAWQIVKAKRDGKVIKVDAKNIYILGEDENGAYIDHYGLEKYLRTNQNTCFDQRPIVKVGDVVKAGDVIADGPNMDNGEIALGKNVLVAFMPWNGYNFEDAIVLSERIIRDDVYTSVHIYEEVCEVRELKHGLEELTADIPGVKPEYLSHLDESGIVKVGTYVKPGMILVGKISPKGDVKPTPEERLLKSIFGDKSGHVVNSSLYAPASMEGVVIDVKVYTKKGYELDERAKKAYEEEKQKIEDVYKNKLAIIDEEEMIALTTLLSSKPLIKEVALNSKIFKEGEKIPKEELQNINKFLLLSLVEYYDEETKREFEEIKSKYQKEKENIRKEYDEKIEVLERDDILPNGVAKMVKVYIANKRKIKVGDKMAGRHGNKGIVSIIVPEEDMPYMEDGRTVDVVLNPLGVPSRMNIGQILEVHLGLVGKKLGEQIEEILKEKQDDMMNKLRAKMKEIVKVAHFGEHFEKFLDSLTNEELLKYARDWAKGVKFSTPVFEGVTEEEFKKLFEMAGIPEDGKMQLYDGRTGEPIKERVNVGYMYMMKLHHLVDDKVHARSIGPYSLITQQPVGGKALFGGQRFGEMEVWALEAYGAAYNLKEMLTTKSDDVEGRNKAYRALTRGENVPIEGLSETFFVLSKELRALGLDLEFYKKEEDNEEI</sequence>
<gene>
    <name evidence="6" type="primary">rpoB</name>
    <name evidence="16" type="ORF">CMTB2_05927</name>
</gene>
<name>A0AAI9F0Y4_9BACT</name>
<dbReference type="EC" id="2.7.7.6" evidence="6 8"/>
<dbReference type="SUPFAM" id="SSF64484">
    <property type="entry name" value="beta and beta-prime subunits of DNA dependent RNA-polymerase"/>
    <property type="match status" value="1"/>
</dbReference>
<reference evidence="16 17" key="1">
    <citation type="journal article" date="2011" name="Stand. Genomic Sci.">
        <title>Draft genome sequence of Caminibacter mediatlanticus strain TB-2, an epsilonproteobacterium isolated from a deep-sea hydrothermal vent.</title>
        <authorList>
            <person name="Giovannelli D."/>
            <person name="Ferriera S."/>
            <person name="Johnson J."/>
            <person name="Kravitz S."/>
            <person name="Perez-Rodriguez I."/>
            <person name="Ricci J."/>
            <person name="O'Brien C."/>
            <person name="Voordeckers J.W."/>
            <person name="Bini E."/>
            <person name="Vetriani C."/>
        </authorList>
    </citation>
    <scope>NUCLEOTIDE SEQUENCE [LARGE SCALE GENOMIC DNA]</scope>
    <source>
        <strain evidence="16 17">TB-2</strain>
    </source>
</reference>
<dbReference type="InterPro" id="IPR014724">
    <property type="entry name" value="RNA_pol_RPB2_OB-fold"/>
</dbReference>
<dbReference type="Pfam" id="PF00562">
    <property type="entry name" value="RNA_pol_Rpb2_6"/>
    <property type="match status" value="1"/>
</dbReference>
<dbReference type="NCBIfam" id="TIGR02013">
    <property type="entry name" value="rpoB"/>
    <property type="match status" value="1"/>
</dbReference>
<dbReference type="InterPro" id="IPR007644">
    <property type="entry name" value="RNA_pol_bsu_protrusion"/>
</dbReference>
<evidence type="ECO:0000256" key="3">
    <source>
        <dbReference type="ARBA" id="ARBA00022695"/>
    </source>
</evidence>
<dbReference type="InterPro" id="IPR007121">
    <property type="entry name" value="RNA_pol_bsu_CS"/>
</dbReference>
<proteinExistence type="inferred from homology"/>
<feature type="domain" description="RNA polymerase Rpb2" evidence="11">
    <location>
        <begin position="1296"/>
        <end position="1371"/>
    </location>
</feature>
<feature type="coiled-coil region" evidence="9">
    <location>
        <begin position="1031"/>
        <end position="1066"/>
    </location>
</feature>
<dbReference type="Pfam" id="PF04560">
    <property type="entry name" value="RNA_pol_Rpb2_7"/>
    <property type="match status" value="1"/>
</dbReference>
<dbReference type="HAMAP" id="MF_01321">
    <property type="entry name" value="RNApol_bact_RpoB"/>
    <property type="match status" value="1"/>
</dbReference>
<dbReference type="Gene3D" id="3.90.1800.10">
    <property type="entry name" value="RNA polymerase alpha subunit dimerisation domain"/>
    <property type="match status" value="1"/>
</dbReference>
<dbReference type="InterPro" id="IPR042107">
    <property type="entry name" value="DNA-dir_RNA_pol_bsu_ext_1_sf"/>
</dbReference>
<dbReference type="EMBL" id="ABCJ01000009">
    <property type="protein sequence ID" value="EDM23147.1"/>
    <property type="molecule type" value="Genomic_DNA"/>
</dbReference>
<dbReference type="Gene3D" id="2.40.50.100">
    <property type="match status" value="1"/>
</dbReference>
<comment type="catalytic activity">
    <reaction evidence="5 6 8">
        <text>RNA(n) + a ribonucleoside 5'-triphosphate = RNA(n+1) + diphosphate</text>
        <dbReference type="Rhea" id="RHEA:21248"/>
        <dbReference type="Rhea" id="RHEA-COMP:14527"/>
        <dbReference type="Rhea" id="RHEA-COMP:17342"/>
        <dbReference type="ChEBI" id="CHEBI:33019"/>
        <dbReference type="ChEBI" id="CHEBI:61557"/>
        <dbReference type="ChEBI" id="CHEBI:140395"/>
        <dbReference type="EC" id="2.7.7.6"/>
    </reaction>
</comment>
<dbReference type="InterPro" id="IPR007642">
    <property type="entry name" value="RNA_pol_Rpb2_2"/>
</dbReference>
<dbReference type="InterPro" id="IPR007120">
    <property type="entry name" value="DNA-dir_RNAP_su2_dom"/>
</dbReference>
<evidence type="ECO:0000256" key="2">
    <source>
        <dbReference type="ARBA" id="ARBA00022679"/>
    </source>
</evidence>
<dbReference type="Gene3D" id="2.40.50.150">
    <property type="match status" value="1"/>
</dbReference>
<evidence type="ECO:0000259" key="15">
    <source>
        <dbReference type="Pfam" id="PF10385"/>
    </source>
</evidence>
<organism evidence="16 17">
    <name type="scientific">Caminibacter mediatlanticus TB-2</name>
    <dbReference type="NCBI Taxonomy" id="391592"/>
    <lineage>
        <taxon>Bacteria</taxon>
        <taxon>Pseudomonadati</taxon>
        <taxon>Campylobacterota</taxon>
        <taxon>Epsilonproteobacteria</taxon>
        <taxon>Nautiliales</taxon>
        <taxon>Nautiliaceae</taxon>
        <taxon>Caminibacter</taxon>
    </lineage>
</organism>
<protein>
    <recommendedName>
        <fullName evidence="6 8">DNA-directed RNA polymerase subunit beta</fullName>
        <shortName evidence="6">RNAP subunit beta</shortName>
        <ecNumber evidence="6 8">2.7.7.6</ecNumber>
    </recommendedName>
    <alternativeName>
        <fullName evidence="6">RNA polymerase subunit beta</fullName>
    </alternativeName>
    <alternativeName>
        <fullName evidence="6">Transcriptase subunit beta</fullName>
    </alternativeName>
</protein>
<feature type="domain" description="RNA polymerase Rpb2" evidence="14">
    <location>
        <begin position="525"/>
        <end position="593"/>
    </location>
</feature>
<dbReference type="PANTHER" id="PTHR20856">
    <property type="entry name" value="DNA-DIRECTED RNA POLYMERASE I SUBUNIT 2"/>
    <property type="match status" value="1"/>
</dbReference>
<dbReference type="InterPro" id="IPR037033">
    <property type="entry name" value="DNA-dir_RNAP_su2_hyb_sf"/>
</dbReference>
<dbReference type="Gene3D" id="2.30.150.10">
    <property type="entry name" value="DNA-directed RNA polymerase, beta subunit, external 1 domain"/>
    <property type="match status" value="1"/>
</dbReference>
<evidence type="ECO:0000256" key="5">
    <source>
        <dbReference type="ARBA" id="ARBA00048552"/>
    </source>
</evidence>
<feature type="domain" description="DNA-directed RNA polymerase beta subunit external 1" evidence="15">
    <location>
        <begin position="603"/>
        <end position="667"/>
    </location>
</feature>
<keyword evidence="2 6" id="KW-0808">Transferase</keyword>
<dbReference type="GO" id="GO:0003677">
    <property type="term" value="F:DNA binding"/>
    <property type="evidence" value="ECO:0007669"/>
    <property type="project" value="UniProtKB-UniRule"/>
</dbReference>
<keyword evidence="4 6" id="KW-0804">Transcription</keyword>
<dbReference type="InterPro" id="IPR037034">
    <property type="entry name" value="RNA_pol_Rpb2_2_sf"/>
</dbReference>
<evidence type="ECO:0000256" key="7">
    <source>
        <dbReference type="RuleBase" id="RU000434"/>
    </source>
</evidence>
<dbReference type="InterPro" id="IPR007645">
    <property type="entry name" value="RNA_pol_Rpb2_3"/>
</dbReference>
<dbReference type="GO" id="GO:0032549">
    <property type="term" value="F:ribonucleoside binding"/>
    <property type="evidence" value="ECO:0007669"/>
    <property type="project" value="InterPro"/>
</dbReference>
<evidence type="ECO:0000259" key="12">
    <source>
        <dbReference type="Pfam" id="PF04561"/>
    </source>
</evidence>
<comment type="similarity">
    <text evidence="6 7">Belongs to the RNA polymerase beta chain family.</text>
</comment>
<keyword evidence="9" id="KW-0175">Coiled coil</keyword>
<dbReference type="CDD" id="cd00653">
    <property type="entry name" value="RNA_pol_B_RPB2"/>
    <property type="match status" value="1"/>
</dbReference>
<dbReference type="InterPro" id="IPR010243">
    <property type="entry name" value="RNA_pol_bsu_bac"/>
</dbReference>
<evidence type="ECO:0000259" key="10">
    <source>
        <dbReference type="Pfam" id="PF00562"/>
    </source>
</evidence>
<feature type="domain" description="RNA polymerase Rpb2" evidence="12">
    <location>
        <begin position="154"/>
        <end position="226"/>
    </location>
</feature>
<dbReference type="NCBIfam" id="NF001616">
    <property type="entry name" value="PRK00405.1"/>
    <property type="match status" value="1"/>
</dbReference>
<dbReference type="Pfam" id="PF04561">
    <property type="entry name" value="RNA_pol_Rpb2_2"/>
    <property type="match status" value="2"/>
</dbReference>
<dbReference type="InterPro" id="IPR007641">
    <property type="entry name" value="RNA_pol_Rpb2_7"/>
</dbReference>
<dbReference type="Pfam" id="PF10385">
    <property type="entry name" value="RNA_pol_Rpb2_45"/>
    <property type="match status" value="1"/>
</dbReference>
<comment type="subunit">
    <text evidence="6 8">The RNAP catalytic core consists of 2 alpha, 1 beta, 1 beta' and 1 omega subunit. When a sigma factor is associated with the core the holoenzyme is formed, which can initiate transcription.</text>
</comment>
<comment type="function">
    <text evidence="6 8">DNA-dependent RNA polymerase catalyzes the transcription of DNA into RNA using the four ribonucleoside triphosphates as substrates.</text>
</comment>
<feature type="domain" description="DNA-directed RNA polymerase subunit 2 hybrid-binding" evidence="10">
    <location>
        <begin position="731"/>
        <end position="1293"/>
    </location>
</feature>
<dbReference type="Gene3D" id="3.90.1100.10">
    <property type="match status" value="2"/>
</dbReference>
<dbReference type="InterPro" id="IPR019462">
    <property type="entry name" value="DNA-dir_RNA_pol_bsu_external_1"/>
</dbReference>
<evidence type="ECO:0000259" key="13">
    <source>
        <dbReference type="Pfam" id="PF04563"/>
    </source>
</evidence>
<dbReference type="Gene3D" id="2.40.270.10">
    <property type="entry name" value="DNA-directed RNA polymerase, subunit 2, domain 6"/>
    <property type="match status" value="1"/>
</dbReference>
<dbReference type="GO" id="GO:0003899">
    <property type="term" value="F:DNA-directed RNA polymerase activity"/>
    <property type="evidence" value="ECO:0007669"/>
    <property type="project" value="UniProtKB-UniRule"/>
</dbReference>
<feature type="domain" description="RNA polymerase Rpb2" evidence="12">
    <location>
        <begin position="361"/>
        <end position="465"/>
    </location>
</feature>
<evidence type="ECO:0000256" key="6">
    <source>
        <dbReference type="HAMAP-Rule" id="MF_01321"/>
    </source>
</evidence>
<keyword evidence="3 6" id="KW-0548">Nucleotidyltransferase</keyword>
<evidence type="ECO:0000259" key="11">
    <source>
        <dbReference type="Pfam" id="PF04560"/>
    </source>
</evidence>
<dbReference type="RefSeq" id="WP_007475313.1">
    <property type="nucleotide sequence ID" value="NZ_ABCJ01000009.1"/>
</dbReference>
<dbReference type="Pfam" id="PF04563">
    <property type="entry name" value="RNA_pol_Rpb2_1"/>
    <property type="match status" value="2"/>
</dbReference>
<dbReference type="InterPro" id="IPR015712">
    <property type="entry name" value="DNA-dir_RNA_pol_su2"/>
</dbReference>
<evidence type="ECO:0000259" key="14">
    <source>
        <dbReference type="Pfam" id="PF04565"/>
    </source>
</evidence>
<evidence type="ECO:0000256" key="4">
    <source>
        <dbReference type="ARBA" id="ARBA00023163"/>
    </source>
</evidence>
<evidence type="ECO:0000256" key="8">
    <source>
        <dbReference type="RuleBase" id="RU363031"/>
    </source>
</evidence>
<dbReference type="Gene3D" id="3.90.1110.10">
    <property type="entry name" value="RNA polymerase Rpb2, domain 2"/>
    <property type="match status" value="1"/>
</dbReference>
<evidence type="ECO:0000256" key="9">
    <source>
        <dbReference type="SAM" id="Coils"/>
    </source>
</evidence>
<evidence type="ECO:0000256" key="1">
    <source>
        <dbReference type="ARBA" id="ARBA00022478"/>
    </source>
</evidence>
<dbReference type="Proteomes" id="UP000003288">
    <property type="component" value="Unassembled WGS sequence"/>
</dbReference>
<evidence type="ECO:0000313" key="17">
    <source>
        <dbReference type="Proteomes" id="UP000003288"/>
    </source>
</evidence>
<feature type="domain" description="RNA polymerase beta subunit protrusion" evidence="13">
    <location>
        <begin position="138"/>
        <end position="511"/>
    </location>
</feature>
<feature type="domain" description="RNA polymerase beta subunit protrusion" evidence="13">
    <location>
        <begin position="27"/>
        <end position="136"/>
    </location>
</feature>
<dbReference type="PROSITE" id="PS01166">
    <property type="entry name" value="RNA_POL_BETA"/>
    <property type="match status" value="1"/>
</dbReference>
<evidence type="ECO:0000313" key="16">
    <source>
        <dbReference type="EMBL" id="EDM23147.1"/>
    </source>
</evidence>
<keyword evidence="1 6" id="KW-0240">DNA-directed RNA polymerase</keyword>